<comment type="caution">
    <text evidence="2">The sequence shown here is derived from an EMBL/GenBank/DDBJ whole genome shotgun (WGS) entry which is preliminary data.</text>
</comment>
<dbReference type="SUPFAM" id="SSF54909">
    <property type="entry name" value="Dimeric alpha+beta barrel"/>
    <property type="match status" value="1"/>
</dbReference>
<dbReference type="PANTHER" id="PTHR33606:SF3">
    <property type="entry name" value="PROTEIN YCII"/>
    <property type="match status" value="1"/>
</dbReference>
<organism evidence="2 3">
    <name type="scientific">Purpureocillium lavendulum</name>
    <dbReference type="NCBI Taxonomy" id="1247861"/>
    <lineage>
        <taxon>Eukaryota</taxon>
        <taxon>Fungi</taxon>
        <taxon>Dikarya</taxon>
        <taxon>Ascomycota</taxon>
        <taxon>Pezizomycotina</taxon>
        <taxon>Sordariomycetes</taxon>
        <taxon>Hypocreomycetidae</taxon>
        <taxon>Hypocreales</taxon>
        <taxon>Ophiocordycipitaceae</taxon>
        <taxon>Purpureocillium</taxon>
    </lineage>
</organism>
<evidence type="ECO:0000259" key="1">
    <source>
        <dbReference type="Pfam" id="PF03795"/>
    </source>
</evidence>
<dbReference type="AlphaFoldDB" id="A0AB34FX19"/>
<dbReference type="InterPro" id="IPR011008">
    <property type="entry name" value="Dimeric_a/b-barrel"/>
</dbReference>
<dbReference type="Proteomes" id="UP001163105">
    <property type="component" value="Unassembled WGS sequence"/>
</dbReference>
<keyword evidence="3" id="KW-1185">Reference proteome</keyword>
<gene>
    <name evidence="2" type="ORF">O9K51_04490</name>
</gene>
<protein>
    <submittedName>
        <fullName evidence="2">C2H2 type zinc finger domain-containingprotein</fullName>
    </submittedName>
</protein>
<proteinExistence type="predicted"/>
<dbReference type="Pfam" id="PF03795">
    <property type="entry name" value="YCII"/>
    <property type="match status" value="1"/>
</dbReference>
<sequence>MKAWINCDLRYNTTLPKTHPPVSKGQHFFRKSLPNDFLVQVPDQLGALPTRMQNLGAHLAHNKPLLTAGTLILSGPTLTGHPKTADEALPITGSVLIFRTGTEDEVRELLAVDPLAKAGVWDLEKVIITPYRCGLWRPY</sequence>
<accession>A0AB34FX19</accession>
<dbReference type="PANTHER" id="PTHR33606">
    <property type="entry name" value="PROTEIN YCII"/>
    <property type="match status" value="1"/>
</dbReference>
<name>A0AB34FX19_9HYPO</name>
<evidence type="ECO:0000313" key="2">
    <source>
        <dbReference type="EMBL" id="KAJ6443311.1"/>
    </source>
</evidence>
<evidence type="ECO:0000313" key="3">
    <source>
        <dbReference type="Proteomes" id="UP001163105"/>
    </source>
</evidence>
<dbReference type="InterPro" id="IPR005545">
    <property type="entry name" value="YCII"/>
</dbReference>
<dbReference type="EMBL" id="JAQHRD010000003">
    <property type="protein sequence ID" value="KAJ6443311.1"/>
    <property type="molecule type" value="Genomic_DNA"/>
</dbReference>
<reference evidence="2" key="1">
    <citation type="submission" date="2023-01" db="EMBL/GenBank/DDBJ databases">
        <title>The growth and conidiation of Purpureocillium lavendulum are regulated by nitrogen source and histone H3K14 acetylation.</title>
        <authorList>
            <person name="Tang P."/>
            <person name="Han J."/>
            <person name="Zhang C."/>
            <person name="Tang P."/>
            <person name="Qi F."/>
            <person name="Zhang K."/>
            <person name="Liang L."/>
        </authorList>
    </citation>
    <scope>NUCLEOTIDE SEQUENCE</scope>
    <source>
        <strain evidence="2">YMF1.00683</strain>
    </source>
</reference>
<dbReference type="Gene3D" id="3.30.70.1060">
    <property type="entry name" value="Dimeric alpha+beta barrel"/>
    <property type="match status" value="1"/>
</dbReference>
<feature type="domain" description="YCII-related" evidence="1">
    <location>
        <begin position="42"/>
        <end position="123"/>
    </location>
</feature>
<dbReference type="InterPro" id="IPR051807">
    <property type="entry name" value="Sec-metab_biosynth-assoc"/>
</dbReference>